<comment type="caution">
    <text evidence="6">The sequence shown here is derived from an EMBL/GenBank/DDBJ whole genome shotgun (WGS) entry which is preliminary data.</text>
</comment>
<dbReference type="EMBL" id="JPWV03000019">
    <property type="protein sequence ID" value="KAG2530542.1"/>
    <property type="molecule type" value="Genomic_DNA"/>
</dbReference>
<dbReference type="Proteomes" id="UP000277300">
    <property type="component" value="Unassembled WGS sequence"/>
</dbReference>
<protein>
    <submittedName>
        <fullName evidence="6">Uncharacterized protein</fullName>
    </submittedName>
</protein>
<dbReference type="EMBL" id="JPWU03000020">
    <property type="protein sequence ID" value="KAG2531312.1"/>
    <property type="molecule type" value="Genomic_DNA"/>
</dbReference>
<keyword evidence="1" id="KW-0175">Coiled coil</keyword>
<reference evidence="2" key="1">
    <citation type="journal article" date="2015" name="Genom Data">
        <title>Genome sequences of six Phytophthora species associated with forests in New Zealand.</title>
        <authorList>
            <person name="Studholme D.J."/>
            <person name="McDougal R.L."/>
            <person name="Sambles C."/>
            <person name="Hansen E."/>
            <person name="Hardy G."/>
            <person name="Grant M."/>
            <person name="Ganley R.J."/>
            <person name="Williams N.M."/>
        </authorList>
    </citation>
    <scope>NUCLEOTIDE SEQUENCE</scope>
    <source>
        <strain evidence="2">NZFS 2646</strain>
        <strain evidence="3">NZFS 3630</strain>
    </source>
</reference>
<gene>
    <name evidence="4" type="ORF">BBI17_001292</name>
    <name evidence="5" type="ORF">BBJ29_000409</name>
    <name evidence="7" type="ORF">BBO99_00001423</name>
    <name evidence="6" type="ORF">BBP00_00001691</name>
    <name evidence="2" type="ORF">JM16_000911</name>
    <name evidence="3" type="ORF">JM18_001690</name>
</gene>
<dbReference type="EMBL" id="MBAD02001170">
    <property type="protein sequence ID" value="RLN57665.1"/>
    <property type="molecule type" value="Genomic_DNA"/>
</dbReference>
<reference evidence="2" key="3">
    <citation type="submission" date="2020-06" db="EMBL/GenBank/DDBJ databases">
        <authorList>
            <person name="Studholme D.J."/>
        </authorList>
    </citation>
    <scope>NUCLEOTIDE SEQUENCE</scope>
    <source>
        <strain evidence="2">NZFS 2646</strain>
        <strain evidence="3">NZFS 3630</strain>
    </source>
</reference>
<evidence type="ECO:0000313" key="3">
    <source>
        <dbReference type="EMBL" id="KAG2531312.1"/>
    </source>
</evidence>
<sequence length="95" mass="10798">MSSRFSEESAVAAEYQEKLEQLQNELALAQYEAQKWKEKYLVEKRRRQNTAKDLLDLVVRTERYPSGFNNGTCDPGTIAGPGDASSLFRYGLQCC</sequence>
<dbReference type="Proteomes" id="UP000285624">
    <property type="component" value="Unassembled WGS sequence"/>
</dbReference>
<evidence type="ECO:0000256" key="1">
    <source>
        <dbReference type="SAM" id="Coils"/>
    </source>
</evidence>
<evidence type="ECO:0000313" key="2">
    <source>
        <dbReference type="EMBL" id="KAG2530542.1"/>
    </source>
</evidence>
<evidence type="ECO:0000313" key="10">
    <source>
        <dbReference type="Proteomes" id="UP000285624"/>
    </source>
</evidence>
<evidence type="ECO:0000313" key="5">
    <source>
        <dbReference type="EMBL" id="RLN57665.1"/>
    </source>
</evidence>
<dbReference type="Proteomes" id="UP000285883">
    <property type="component" value="Unassembled WGS sequence"/>
</dbReference>
<organism evidence="6 8">
    <name type="scientific">Phytophthora kernoviae</name>
    <dbReference type="NCBI Taxonomy" id="325452"/>
    <lineage>
        <taxon>Eukaryota</taxon>
        <taxon>Sar</taxon>
        <taxon>Stramenopiles</taxon>
        <taxon>Oomycota</taxon>
        <taxon>Peronosporomycetes</taxon>
        <taxon>Peronosporales</taxon>
        <taxon>Peronosporaceae</taxon>
        <taxon>Phytophthora</taxon>
    </lineage>
</organism>
<dbReference type="Proteomes" id="UP000785171">
    <property type="component" value="Unassembled WGS sequence"/>
</dbReference>
<name>A0A3F2RZH1_9STRA</name>
<evidence type="ECO:0000313" key="7">
    <source>
        <dbReference type="EMBL" id="RLN84306.1"/>
    </source>
</evidence>
<evidence type="ECO:0000313" key="4">
    <source>
        <dbReference type="EMBL" id="RLN26158.1"/>
    </source>
</evidence>
<dbReference type="Proteomes" id="UP000792063">
    <property type="component" value="Unassembled WGS sequence"/>
</dbReference>
<feature type="coiled-coil region" evidence="1">
    <location>
        <begin position="5"/>
        <end position="39"/>
    </location>
</feature>
<keyword evidence="10" id="KW-1185">Reference proteome</keyword>
<dbReference type="AlphaFoldDB" id="A0A3F2RZH1"/>
<evidence type="ECO:0000313" key="8">
    <source>
        <dbReference type="Proteomes" id="UP000277300"/>
    </source>
</evidence>
<dbReference type="Proteomes" id="UP000284657">
    <property type="component" value="Unassembled WGS sequence"/>
</dbReference>
<dbReference type="EMBL" id="MBDN02000020">
    <property type="protein sequence ID" value="RLN84306.1"/>
    <property type="molecule type" value="Genomic_DNA"/>
</dbReference>
<dbReference type="EMBL" id="MBDO02000025">
    <property type="protein sequence ID" value="RLN67320.1"/>
    <property type="molecule type" value="Genomic_DNA"/>
</dbReference>
<dbReference type="OrthoDB" id="74314at2759"/>
<reference evidence="8 9" key="2">
    <citation type="submission" date="2018-07" db="EMBL/GenBank/DDBJ databases">
        <title>Genome sequencing of oomycete isolates from Chile give support for New Zealand origin for Phytophthora kernoviae and make available the first Nothophytophthora sp. genome.</title>
        <authorList>
            <person name="Studholme D.J."/>
            <person name="Sanfuentes E."/>
            <person name="Panda P."/>
            <person name="Hill R."/>
            <person name="Sambles C."/>
            <person name="Grant M."/>
            <person name="Williams N.M."/>
            <person name="Mcdougal R.L."/>
        </authorList>
    </citation>
    <scope>NUCLEOTIDE SEQUENCE [LARGE SCALE GENOMIC DNA]</scope>
    <source>
        <strain evidence="4">Chile2</strain>
        <strain evidence="7">Chile4</strain>
        <strain evidence="6">Chile6</strain>
        <strain evidence="5">Chile7</strain>
    </source>
</reference>
<evidence type="ECO:0000313" key="9">
    <source>
        <dbReference type="Proteomes" id="UP000284657"/>
    </source>
</evidence>
<dbReference type="EMBL" id="MAYM02001185">
    <property type="protein sequence ID" value="RLN26158.1"/>
    <property type="molecule type" value="Genomic_DNA"/>
</dbReference>
<proteinExistence type="predicted"/>
<evidence type="ECO:0000313" key="6">
    <source>
        <dbReference type="EMBL" id="RLN67320.1"/>
    </source>
</evidence>
<accession>A0A3F2RZH1</accession>